<accession>Q08M57</accession>
<feature type="region of interest" description="Disordered" evidence="1">
    <location>
        <begin position="21"/>
        <end position="67"/>
    </location>
</feature>
<gene>
    <name evidence="2" type="ORF">STIAU_1324</name>
</gene>
<sequence>HRGGRFAVRASALSRTEGGLLISPVEHFPQQRRSTTRNSERSGHLHQGRRRLGSQSELTTPNRAPRSLALMRYLAGLDSPRTQ</sequence>
<dbReference type="AlphaFoldDB" id="Q08M57"/>
<evidence type="ECO:0000313" key="2">
    <source>
        <dbReference type="EMBL" id="EAU61567.1"/>
    </source>
</evidence>
<name>Q08M57_STIAD</name>
<dbReference type="Proteomes" id="UP000032702">
    <property type="component" value="Unassembled WGS sequence"/>
</dbReference>
<feature type="non-terminal residue" evidence="2">
    <location>
        <position position="1"/>
    </location>
</feature>
<evidence type="ECO:0000256" key="1">
    <source>
        <dbReference type="SAM" id="MobiDB-lite"/>
    </source>
</evidence>
<comment type="caution">
    <text evidence="2">The sequence shown here is derived from an EMBL/GenBank/DDBJ whole genome shotgun (WGS) entry which is preliminary data.</text>
</comment>
<reference evidence="2 3" key="1">
    <citation type="submission" date="2006-04" db="EMBL/GenBank/DDBJ databases">
        <authorList>
            <person name="Nierman W.C."/>
        </authorList>
    </citation>
    <scope>NUCLEOTIDE SEQUENCE [LARGE SCALE GENOMIC DNA]</scope>
    <source>
        <strain evidence="2 3">DW4/3-1</strain>
    </source>
</reference>
<dbReference type="EMBL" id="AAMD01000440">
    <property type="protein sequence ID" value="EAU61567.1"/>
    <property type="molecule type" value="Genomic_DNA"/>
</dbReference>
<evidence type="ECO:0000313" key="3">
    <source>
        <dbReference type="Proteomes" id="UP000032702"/>
    </source>
</evidence>
<organism evidence="2 3">
    <name type="scientific">Stigmatella aurantiaca (strain DW4/3-1)</name>
    <dbReference type="NCBI Taxonomy" id="378806"/>
    <lineage>
        <taxon>Bacteria</taxon>
        <taxon>Pseudomonadati</taxon>
        <taxon>Myxococcota</taxon>
        <taxon>Myxococcia</taxon>
        <taxon>Myxococcales</taxon>
        <taxon>Cystobacterineae</taxon>
        <taxon>Archangiaceae</taxon>
        <taxon>Stigmatella</taxon>
    </lineage>
</organism>
<protein>
    <submittedName>
        <fullName evidence="2">Uncharacterized protein</fullName>
    </submittedName>
</protein>
<proteinExistence type="predicted"/>
<feature type="compositionally biased region" description="Polar residues" evidence="1">
    <location>
        <begin position="53"/>
        <end position="62"/>
    </location>
</feature>